<accession>A0A068NK14</accession>
<dbReference type="PROSITE" id="PS50234">
    <property type="entry name" value="VWFA"/>
    <property type="match status" value="1"/>
</dbReference>
<dbReference type="STRING" id="661478.OP10G_0565"/>
<dbReference type="HOGENOM" id="CLU_026368_1_0_0"/>
<dbReference type="CDD" id="cd00198">
    <property type="entry name" value="vWFA"/>
    <property type="match status" value="1"/>
</dbReference>
<reference evidence="3 4" key="1">
    <citation type="journal article" date="2014" name="PLoS ONE">
        <title>The first complete genome sequence of the class fimbriimonadia in the phylum armatimonadetes.</title>
        <authorList>
            <person name="Hu Z.Y."/>
            <person name="Wang Y.Z."/>
            <person name="Im W.T."/>
            <person name="Wang S.Y."/>
            <person name="Zhao G.P."/>
            <person name="Zheng H.J."/>
            <person name="Quan Z.X."/>
        </authorList>
    </citation>
    <scope>NUCLEOTIDE SEQUENCE [LARGE SCALE GENOMIC DNA]</scope>
    <source>
        <strain evidence="3">Gsoil 348</strain>
    </source>
</reference>
<dbReference type="InterPro" id="IPR002035">
    <property type="entry name" value="VWF_A"/>
</dbReference>
<dbReference type="Gene3D" id="3.40.50.410">
    <property type="entry name" value="von Willebrand factor, type A domain"/>
    <property type="match status" value="1"/>
</dbReference>
<dbReference type="SMART" id="SM00327">
    <property type="entry name" value="VWA"/>
    <property type="match status" value="1"/>
</dbReference>
<dbReference type="PANTHER" id="PTHR37464">
    <property type="entry name" value="BLL2463 PROTEIN"/>
    <property type="match status" value="1"/>
</dbReference>
<proteinExistence type="predicted"/>
<keyword evidence="1" id="KW-0472">Membrane</keyword>
<dbReference type="InterPro" id="IPR024163">
    <property type="entry name" value="Aerotolerance_reg_N"/>
</dbReference>
<keyword evidence="1" id="KW-1133">Transmembrane helix</keyword>
<evidence type="ECO:0000313" key="4">
    <source>
        <dbReference type="Proteomes" id="UP000027982"/>
    </source>
</evidence>
<dbReference type="Pfam" id="PF13519">
    <property type="entry name" value="VWA_2"/>
    <property type="match status" value="1"/>
</dbReference>
<organism evidence="3 4">
    <name type="scientific">Fimbriimonas ginsengisoli Gsoil 348</name>
    <dbReference type="NCBI Taxonomy" id="661478"/>
    <lineage>
        <taxon>Bacteria</taxon>
        <taxon>Bacillati</taxon>
        <taxon>Armatimonadota</taxon>
        <taxon>Fimbriimonadia</taxon>
        <taxon>Fimbriimonadales</taxon>
        <taxon>Fimbriimonadaceae</taxon>
        <taxon>Fimbriimonas</taxon>
    </lineage>
</organism>
<evidence type="ECO:0000256" key="1">
    <source>
        <dbReference type="SAM" id="Phobius"/>
    </source>
</evidence>
<dbReference type="KEGG" id="fgi:OP10G_0565"/>
<dbReference type="EMBL" id="CP007139">
    <property type="protein sequence ID" value="AIE83933.1"/>
    <property type="molecule type" value="Genomic_DNA"/>
</dbReference>
<keyword evidence="4" id="KW-1185">Reference proteome</keyword>
<sequence>MDPVSFQNAGALLWLLPLAGIVVLLYLLKMKRRDVRVPATFLWPNRVDEVRANALFQKLRPSWLLFLQLLALSLTVFALAKPQTQQRGLTGEVTVIVVDSSASMAATDVRPSRFDEAKRLAKEAIQSAKASDRIALIEAGPTPRVVFPLGNDPARQLLALETLKGTDAETDVGEALRLASALVGSLDGARIVLLSDGVFNPVTNFSRGKAALVYEQIGEMDDNVAVSALGLADTASGRKLYAGVKNYSSKPMEGTLTLYADGKPIDSIKTGAIAPSTQYGRTLSAPAGARVFEAKLESSDLLKSDNYAVALADPGASLHVLLLSRGNPFLERALTLDPRVTLDRATELPPEERGTGSGQYDIVIFDGIPEQPVKARGVLTLGTAGSTSPVTDEGIVKGTAFLSAEPKPLMNGVDLQGVFIDQQHKVKPKGNGQVLAVNSTGPLVVTSESVGRRQIYLAFEPLQSDFPLQVGFPIFVANALDYLAGGESADLIAIRAGAPFSIPSTKGATLQAPDGAKAELKPTGAVLVVREARRAGAYTLDVSGRKKSVYAYLRSERESSIAPAKNVFLGGGQVRATETPLTFSDFWRPLAVLCLLVLCGEWWLFARRS</sequence>
<dbReference type="SUPFAM" id="SSF53300">
    <property type="entry name" value="vWA-like"/>
    <property type="match status" value="1"/>
</dbReference>
<evidence type="ECO:0000313" key="3">
    <source>
        <dbReference type="EMBL" id="AIE83933.1"/>
    </source>
</evidence>
<protein>
    <recommendedName>
        <fullName evidence="2">VWFA domain-containing protein</fullName>
    </recommendedName>
</protein>
<keyword evidence="1" id="KW-0812">Transmembrane</keyword>
<dbReference type="InterPro" id="IPR036465">
    <property type="entry name" value="vWFA_dom_sf"/>
</dbReference>
<feature type="transmembrane region" description="Helical" evidence="1">
    <location>
        <begin position="6"/>
        <end position="28"/>
    </location>
</feature>
<dbReference type="eggNOG" id="COG2304">
    <property type="taxonomic scope" value="Bacteria"/>
</dbReference>
<dbReference type="Pfam" id="PF07584">
    <property type="entry name" value="BatA"/>
    <property type="match status" value="1"/>
</dbReference>
<dbReference type="Proteomes" id="UP000027982">
    <property type="component" value="Chromosome"/>
</dbReference>
<dbReference type="AlphaFoldDB" id="A0A068NK14"/>
<feature type="transmembrane region" description="Helical" evidence="1">
    <location>
        <begin position="63"/>
        <end position="80"/>
    </location>
</feature>
<dbReference type="RefSeq" id="WP_038472395.1">
    <property type="nucleotide sequence ID" value="NZ_CP007139.1"/>
</dbReference>
<name>A0A068NK14_FIMGI</name>
<evidence type="ECO:0000259" key="2">
    <source>
        <dbReference type="PROSITE" id="PS50234"/>
    </source>
</evidence>
<dbReference type="PANTHER" id="PTHR37464:SF1">
    <property type="entry name" value="BLL2463 PROTEIN"/>
    <property type="match status" value="1"/>
</dbReference>
<gene>
    <name evidence="3" type="ORF">OP10G_0565</name>
</gene>
<feature type="domain" description="VWFA" evidence="2">
    <location>
        <begin position="93"/>
        <end position="273"/>
    </location>
</feature>